<dbReference type="PRINTS" id="PR00986">
    <property type="entry name" value="TRNASYNTHVAL"/>
</dbReference>
<comment type="similarity">
    <text evidence="11 12">Belongs to the class-I aminoacyl-tRNA synthetase family. ValS type 1 subfamily.</text>
</comment>
<evidence type="ECO:0000256" key="3">
    <source>
        <dbReference type="ARBA" id="ARBA00022490"/>
    </source>
</evidence>
<dbReference type="PANTHER" id="PTHR11946">
    <property type="entry name" value="VALYL-TRNA SYNTHETASES"/>
    <property type="match status" value="1"/>
</dbReference>
<protein>
    <recommendedName>
        <fullName evidence="12">Valine--tRNA ligase</fullName>
        <ecNumber evidence="12">6.1.1.9</ecNumber>
    </recommendedName>
    <alternativeName>
        <fullName evidence="12">Valyl-tRNA synthetase</fullName>
        <shortName evidence="12">ValRS</shortName>
    </alternativeName>
</protein>
<evidence type="ECO:0000256" key="12">
    <source>
        <dbReference type="HAMAP-Rule" id="MF_02004"/>
    </source>
</evidence>
<evidence type="ECO:0000256" key="11">
    <source>
        <dbReference type="ARBA" id="ARBA00060830"/>
    </source>
</evidence>
<dbReference type="AlphaFoldDB" id="A0A7W7AKB9"/>
<comment type="domain">
    <text evidence="12">The C-terminal coiled-coil domain is crucial for aminoacylation activity.</text>
</comment>
<comment type="function">
    <text evidence="12">Catalyzes the attachment of valine to tRNA(Val). As ValRS can inadvertently accommodate and process structurally similar amino acids such as threonine, to avoid such errors, it has a 'posttransfer' editing activity that hydrolyzes mischarged Thr-tRNA(Val) in a tRNA-dependent manner.</text>
</comment>
<evidence type="ECO:0000259" key="14">
    <source>
        <dbReference type="Pfam" id="PF08264"/>
    </source>
</evidence>
<dbReference type="Pfam" id="PF08264">
    <property type="entry name" value="Anticodon_1"/>
    <property type="match status" value="1"/>
</dbReference>
<evidence type="ECO:0000256" key="4">
    <source>
        <dbReference type="ARBA" id="ARBA00022598"/>
    </source>
</evidence>
<dbReference type="EC" id="6.1.1.9" evidence="12"/>
<evidence type="ECO:0000256" key="9">
    <source>
        <dbReference type="ARBA" id="ARBA00023146"/>
    </source>
</evidence>
<gene>
    <name evidence="12" type="primary">valS</name>
    <name evidence="16" type="ORF">GGQ96_002766</name>
</gene>
<keyword evidence="8 12" id="KW-0175">Coiled coil</keyword>
<comment type="catalytic activity">
    <reaction evidence="10 12">
        <text>tRNA(Val) + L-valine + ATP = L-valyl-tRNA(Val) + AMP + diphosphate</text>
        <dbReference type="Rhea" id="RHEA:10704"/>
        <dbReference type="Rhea" id="RHEA-COMP:9672"/>
        <dbReference type="Rhea" id="RHEA-COMP:9708"/>
        <dbReference type="ChEBI" id="CHEBI:30616"/>
        <dbReference type="ChEBI" id="CHEBI:33019"/>
        <dbReference type="ChEBI" id="CHEBI:57762"/>
        <dbReference type="ChEBI" id="CHEBI:78442"/>
        <dbReference type="ChEBI" id="CHEBI:78537"/>
        <dbReference type="ChEBI" id="CHEBI:456215"/>
        <dbReference type="EC" id="6.1.1.9"/>
    </reaction>
</comment>
<dbReference type="NCBIfam" id="NF004349">
    <property type="entry name" value="PRK05729.1"/>
    <property type="match status" value="1"/>
</dbReference>
<keyword evidence="7 12" id="KW-0648">Protein biosynthesis</keyword>
<dbReference type="InterPro" id="IPR001412">
    <property type="entry name" value="aa-tRNA-synth_I_CS"/>
</dbReference>
<feature type="short sequence motif" description="'KMSKS' region" evidence="12">
    <location>
        <begin position="532"/>
        <end position="536"/>
    </location>
</feature>
<dbReference type="InterPro" id="IPR019499">
    <property type="entry name" value="Val-tRNA_synth_tRNA-bd"/>
</dbReference>
<evidence type="ECO:0000256" key="1">
    <source>
        <dbReference type="ARBA" id="ARBA00004496"/>
    </source>
</evidence>
<keyword evidence="3 12" id="KW-0963">Cytoplasm</keyword>
<dbReference type="NCBIfam" id="TIGR00422">
    <property type="entry name" value="valS"/>
    <property type="match status" value="1"/>
</dbReference>
<keyword evidence="4 12" id="KW-0436">Ligase</keyword>
<dbReference type="InterPro" id="IPR009008">
    <property type="entry name" value="Val/Leu/Ile-tRNA-synth_edit"/>
</dbReference>
<dbReference type="CDD" id="cd00817">
    <property type="entry name" value="ValRS_core"/>
    <property type="match status" value="1"/>
</dbReference>
<comment type="subcellular location">
    <subcellularLocation>
        <location evidence="1 12">Cytoplasm</location>
    </subcellularLocation>
</comment>
<keyword evidence="6 12" id="KW-0067">ATP-binding</keyword>
<dbReference type="InterPro" id="IPR013155">
    <property type="entry name" value="M/V/L/I-tRNA-synth_anticd-bd"/>
</dbReference>
<evidence type="ECO:0000256" key="5">
    <source>
        <dbReference type="ARBA" id="ARBA00022741"/>
    </source>
</evidence>
<dbReference type="PANTHER" id="PTHR11946:SF93">
    <property type="entry name" value="VALINE--TRNA LIGASE, CHLOROPLASTIC_MITOCHONDRIAL 2"/>
    <property type="match status" value="1"/>
</dbReference>
<dbReference type="GO" id="GO:0005524">
    <property type="term" value="F:ATP binding"/>
    <property type="evidence" value="ECO:0007669"/>
    <property type="project" value="UniProtKB-UniRule"/>
</dbReference>
<dbReference type="Gene3D" id="3.40.50.620">
    <property type="entry name" value="HUPs"/>
    <property type="match status" value="2"/>
</dbReference>
<evidence type="ECO:0000313" key="16">
    <source>
        <dbReference type="EMBL" id="MBB4618623.1"/>
    </source>
</evidence>
<dbReference type="PROSITE" id="PS00178">
    <property type="entry name" value="AA_TRNA_LIGASE_I"/>
    <property type="match status" value="1"/>
</dbReference>
<dbReference type="SUPFAM" id="SSF47323">
    <property type="entry name" value="Anticodon-binding domain of a subclass of class I aminoacyl-tRNA synthetases"/>
    <property type="match status" value="1"/>
</dbReference>
<dbReference type="InterPro" id="IPR009080">
    <property type="entry name" value="tRNAsynth_Ia_anticodon-bd"/>
</dbReference>
<evidence type="ECO:0000259" key="15">
    <source>
        <dbReference type="Pfam" id="PF10458"/>
    </source>
</evidence>
<dbReference type="InterPro" id="IPR033705">
    <property type="entry name" value="Anticodon_Ia_Val"/>
</dbReference>
<keyword evidence="17" id="KW-1185">Reference proteome</keyword>
<feature type="domain" description="Aminoacyl-tRNA synthetase class Ia" evidence="13">
    <location>
        <begin position="17"/>
        <end position="572"/>
    </location>
</feature>
<dbReference type="InterPro" id="IPR002303">
    <property type="entry name" value="Valyl-tRNA_ligase"/>
</dbReference>
<dbReference type="InterPro" id="IPR010978">
    <property type="entry name" value="tRNA-bd_arm"/>
</dbReference>
<dbReference type="RefSeq" id="WP_184115638.1">
    <property type="nucleotide sequence ID" value="NZ_JACHNY010000005.1"/>
</dbReference>
<dbReference type="GO" id="GO:0006438">
    <property type="term" value="P:valyl-tRNA aminoacylation"/>
    <property type="evidence" value="ECO:0007669"/>
    <property type="project" value="UniProtKB-UniRule"/>
</dbReference>
<feature type="short sequence motif" description="'HIGH' region" evidence="12">
    <location>
        <begin position="44"/>
        <end position="54"/>
    </location>
</feature>
<dbReference type="Pfam" id="PF00133">
    <property type="entry name" value="tRNA-synt_1"/>
    <property type="match status" value="1"/>
</dbReference>
<dbReference type="FunFam" id="1.10.287.380:FF:000001">
    <property type="entry name" value="Valine--tRNA ligase"/>
    <property type="match status" value="1"/>
</dbReference>
<sequence length="877" mass="97585">MTELPKTFDPADMESRWYRHWEENGLFRPDRPGAEPWTIVNPPPNVTGSLHIGHALDNTLQDILTRHARLKGRDAMWVVGTDHAGIATQMVVERNLAKDGQKRTAMGRQRFVEKVWEWKAESGGAITRQLRRLGCSMDWANERFTMDEGFSAAVIKVFVELHRQGLLYRDKRLVNWDPGLGTAISDLEVETREIQGKFWHLTYPLADGSGTISVATTRPETMLADMAVAVNPEDTRYTALVGRQVRLPITGRLIPIVADEHADPALGSGAVKITPGHDFNDFEVGRRAGIEARDMLNMLGARGEIVQTADKLVPDELIGLDRADARKRIVALLEEAGALERVEDRVIQTPYGDRSGVVIEPWLTDQWYVDAQTLAQPAIAAVRDGDIQLVPKSWEKTFFNWMENIQPWCVSRQLWWGHQIPAWFDGEGRAYVAETEEEAQAQAGEGVALIRDPDVLDTWFSSALWPFATLGWPNDADPTLGGRYPNDVLISGFDILFFWNARMMMQGMHFLKEVPFRKLYLHGLVRAADGAKMSKSKGNTVDPLGLIDTYGADALRFFMAAMESQGRDIKMDERRVEGYRNFATKLWNAARFAQGNGIGGSSTLEPPAATHAVNQWIIAECVATVQAVDLALAELRFDAAANAIYQFVWSRFCDWYLELIKGQIDDETKAVAGWTLDQILALLHPFMPFITEELWHGLAEREHDLIVGHWPQPDARSLNPEASREIDWLIRLVSEIRAARTELNVPPGARLPLHVRDAGEETQARLARQAAVLARLARVDLIAGGAEEPSGGAAQVVVDEATFVLPLAGVIDLEAERARLTKAIAAAAKERDALAGRLSNASFVERAKPEAVEKARADHADKDAEATRLQAALTRLG</sequence>
<dbReference type="GO" id="GO:0005829">
    <property type="term" value="C:cytosol"/>
    <property type="evidence" value="ECO:0007669"/>
    <property type="project" value="TreeGrafter"/>
</dbReference>
<dbReference type="SUPFAM" id="SSF46589">
    <property type="entry name" value="tRNA-binding arm"/>
    <property type="match status" value="1"/>
</dbReference>
<evidence type="ECO:0000256" key="2">
    <source>
        <dbReference type="ARBA" id="ARBA00011245"/>
    </source>
</evidence>
<evidence type="ECO:0000259" key="13">
    <source>
        <dbReference type="Pfam" id="PF00133"/>
    </source>
</evidence>
<comment type="subunit">
    <text evidence="2 12">Monomer.</text>
</comment>
<feature type="domain" description="Methionyl/Valyl/Leucyl/Isoleucyl-tRNA synthetase anticodon-binding" evidence="14">
    <location>
        <begin position="614"/>
        <end position="752"/>
    </location>
</feature>
<organism evidence="16 17">
    <name type="scientific">Sphingomonas abaci</name>
    <dbReference type="NCBI Taxonomy" id="237611"/>
    <lineage>
        <taxon>Bacteria</taxon>
        <taxon>Pseudomonadati</taxon>
        <taxon>Pseudomonadota</taxon>
        <taxon>Alphaproteobacteria</taxon>
        <taxon>Sphingomonadales</taxon>
        <taxon>Sphingomonadaceae</taxon>
        <taxon>Sphingomonas</taxon>
    </lineage>
</organism>
<evidence type="ECO:0000313" key="17">
    <source>
        <dbReference type="Proteomes" id="UP000574769"/>
    </source>
</evidence>
<proteinExistence type="inferred from homology"/>
<evidence type="ECO:0000256" key="10">
    <source>
        <dbReference type="ARBA" id="ARBA00047552"/>
    </source>
</evidence>
<keyword evidence="5 12" id="KW-0547">Nucleotide-binding</keyword>
<dbReference type="SUPFAM" id="SSF52374">
    <property type="entry name" value="Nucleotidylyl transferase"/>
    <property type="match status" value="1"/>
</dbReference>
<name>A0A7W7AKB9_9SPHN</name>
<dbReference type="Proteomes" id="UP000574769">
    <property type="component" value="Unassembled WGS sequence"/>
</dbReference>
<evidence type="ECO:0000256" key="6">
    <source>
        <dbReference type="ARBA" id="ARBA00022840"/>
    </source>
</evidence>
<feature type="binding site" evidence="12">
    <location>
        <position position="535"/>
    </location>
    <ligand>
        <name>ATP</name>
        <dbReference type="ChEBI" id="CHEBI:30616"/>
    </ligand>
</feature>
<dbReference type="InterPro" id="IPR014729">
    <property type="entry name" value="Rossmann-like_a/b/a_fold"/>
</dbReference>
<dbReference type="Gene3D" id="1.10.287.380">
    <property type="entry name" value="Valyl-tRNA synthetase, C-terminal domain"/>
    <property type="match status" value="1"/>
</dbReference>
<dbReference type="InterPro" id="IPR037118">
    <property type="entry name" value="Val-tRNA_synth_C_sf"/>
</dbReference>
<keyword evidence="9 12" id="KW-0030">Aminoacyl-tRNA synthetase</keyword>
<dbReference type="GO" id="GO:0002161">
    <property type="term" value="F:aminoacyl-tRNA deacylase activity"/>
    <property type="evidence" value="ECO:0007669"/>
    <property type="project" value="InterPro"/>
</dbReference>
<dbReference type="FunFam" id="3.40.50.620:FF:000032">
    <property type="entry name" value="Valine--tRNA ligase"/>
    <property type="match status" value="1"/>
</dbReference>
<feature type="domain" description="Valyl-tRNA synthetase tRNA-binding arm" evidence="15">
    <location>
        <begin position="812"/>
        <end position="877"/>
    </location>
</feature>
<evidence type="ECO:0000256" key="7">
    <source>
        <dbReference type="ARBA" id="ARBA00022917"/>
    </source>
</evidence>
<dbReference type="EMBL" id="JACHNY010000005">
    <property type="protein sequence ID" value="MBB4618623.1"/>
    <property type="molecule type" value="Genomic_DNA"/>
</dbReference>
<comment type="caution">
    <text evidence="16">The sequence shown here is derived from an EMBL/GenBank/DDBJ whole genome shotgun (WGS) entry which is preliminary data.</text>
</comment>
<dbReference type="Gene3D" id="1.10.730.10">
    <property type="entry name" value="Isoleucyl-tRNA Synthetase, Domain 1"/>
    <property type="match status" value="1"/>
</dbReference>
<comment type="domain">
    <text evidence="12">ValRS has two distinct active sites: one for aminoacylation and one for editing. The misactivated threonine is translocated from the active site to the editing site.</text>
</comment>
<dbReference type="CDD" id="cd07962">
    <property type="entry name" value="Anticodon_Ia_Val"/>
    <property type="match status" value="1"/>
</dbReference>
<dbReference type="GO" id="GO:0004832">
    <property type="term" value="F:valine-tRNA ligase activity"/>
    <property type="evidence" value="ECO:0007669"/>
    <property type="project" value="UniProtKB-UniRule"/>
</dbReference>
<dbReference type="Gene3D" id="3.90.740.10">
    <property type="entry name" value="Valyl/Leucyl/Isoleucyl-tRNA synthetase, editing domain"/>
    <property type="match status" value="1"/>
</dbReference>
<dbReference type="Pfam" id="PF10458">
    <property type="entry name" value="Val_tRNA-synt_C"/>
    <property type="match status" value="1"/>
</dbReference>
<dbReference type="HAMAP" id="MF_02004">
    <property type="entry name" value="Val_tRNA_synth_type1"/>
    <property type="match status" value="1"/>
</dbReference>
<accession>A0A7W7AKB9</accession>
<dbReference type="InterPro" id="IPR002300">
    <property type="entry name" value="aa-tRNA-synth_Ia"/>
</dbReference>
<evidence type="ECO:0000256" key="8">
    <source>
        <dbReference type="ARBA" id="ARBA00023054"/>
    </source>
</evidence>
<dbReference type="SUPFAM" id="SSF50677">
    <property type="entry name" value="ValRS/IleRS/LeuRS editing domain"/>
    <property type="match status" value="1"/>
</dbReference>
<reference evidence="16 17" key="1">
    <citation type="submission" date="2020-08" db="EMBL/GenBank/DDBJ databases">
        <title>Genomic Encyclopedia of Type Strains, Phase IV (KMG-IV): sequencing the most valuable type-strain genomes for metagenomic binning, comparative biology and taxonomic classification.</title>
        <authorList>
            <person name="Goeker M."/>
        </authorList>
    </citation>
    <scope>NUCLEOTIDE SEQUENCE [LARGE SCALE GENOMIC DNA]</scope>
    <source>
        <strain evidence="16 17">DSM 15867</strain>
    </source>
</reference>